<feature type="region of interest" description="Disordered" evidence="1">
    <location>
        <begin position="31"/>
        <end position="77"/>
    </location>
</feature>
<organism evidence="2 3">
    <name type="scientific">Eumeta variegata</name>
    <name type="common">Bagworm moth</name>
    <name type="synonym">Eumeta japonica</name>
    <dbReference type="NCBI Taxonomy" id="151549"/>
    <lineage>
        <taxon>Eukaryota</taxon>
        <taxon>Metazoa</taxon>
        <taxon>Ecdysozoa</taxon>
        <taxon>Arthropoda</taxon>
        <taxon>Hexapoda</taxon>
        <taxon>Insecta</taxon>
        <taxon>Pterygota</taxon>
        <taxon>Neoptera</taxon>
        <taxon>Endopterygota</taxon>
        <taxon>Lepidoptera</taxon>
        <taxon>Glossata</taxon>
        <taxon>Ditrysia</taxon>
        <taxon>Tineoidea</taxon>
        <taxon>Psychidae</taxon>
        <taxon>Oiketicinae</taxon>
        <taxon>Eumeta</taxon>
    </lineage>
</organism>
<reference evidence="2 3" key="1">
    <citation type="journal article" date="2019" name="Commun. Biol.">
        <title>The bagworm genome reveals a unique fibroin gene that provides high tensile strength.</title>
        <authorList>
            <person name="Kono N."/>
            <person name="Nakamura H."/>
            <person name="Ohtoshi R."/>
            <person name="Tomita M."/>
            <person name="Numata K."/>
            <person name="Arakawa K."/>
        </authorList>
    </citation>
    <scope>NUCLEOTIDE SEQUENCE [LARGE SCALE GENOMIC DNA]</scope>
</reference>
<dbReference type="Proteomes" id="UP000299102">
    <property type="component" value="Unassembled WGS sequence"/>
</dbReference>
<sequence length="258" mass="28659">MSKTVPENSFVNSEISKDLFEQITNHDRQRYRYCKRQKKQNRQPEPGPKLGTKSESKSNLGLGLDSRPITSVSDREVTECGRTDGRVLNLGRIELRAPCLGGRLEPSTPAVDSRRPVPGQRGGLKGRGQRPAGNNRSGACFIIGNDIFIKKQDLKQRPHTQARARVTHAQTHTHTHTHALCDYCLMGSERGACLHLEPSASRTAKGRRHHINDDGLTSSIRRYASGDGIASTSRRYALVATDVALEGNRSPRRGYSRR</sequence>
<evidence type="ECO:0000313" key="2">
    <source>
        <dbReference type="EMBL" id="GBP50107.1"/>
    </source>
</evidence>
<feature type="compositionally biased region" description="Basic residues" evidence="1">
    <location>
        <begin position="31"/>
        <end position="41"/>
    </location>
</feature>
<dbReference type="EMBL" id="BGZK01000558">
    <property type="protein sequence ID" value="GBP50107.1"/>
    <property type="molecule type" value="Genomic_DNA"/>
</dbReference>
<protein>
    <submittedName>
        <fullName evidence="2">Uncharacterized protein</fullName>
    </submittedName>
</protein>
<proteinExistence type="predicted"/>
<dbReference type="AlphaFoldDB" id="A0A4C1WIY1"/>
<feature type="region of interest" description="Disordered" evidence="1">
    <location>
        <begin position="101"/>
        <end position="137"/>
    </location>
</feature>
<evidence type="ECO:0000313" key="3">
    <source>
        <dbReference type="Proteomes" id="UP000299102"/>
    </source>
</evidence>
<keyword evidence="3" id="KW-1185">Reference proteome</keyword>
<name>A0A4C1WIY1_EUMVA</name>
<accession>A0A4C1WIY1</accession>
<comment type="caution">
    <text evidence="2">The sequence shown here is derived from an EMBL/GenBank/DDBJ whole genome shotgun (WGS) entry which is preliminary data.</text>
</comment>
<evidence type="ECO:0000256" key="1">
    <source>
        <dbReference type="SAM" id="MobiDB-lite"/>
    </source>
</evidence>
<gene>
    <name evidence="2" type="ORF">EVAR_17368_1</name>
</gene>